<protein>
    <submittedName>
        <fullName evidence="1">Uncharacterized protein</fullName>
    </submittedName>
</protein>
<proteinExistence type="predicted"/>
<dbReference type="AlphaFoldDB" id="A0A2R6XIE5"/>
<evidence type="ECO:0000313" key="1">
    <source>
        <dbReference type="EMBL" id="PTQ45846.1"/>
    </source>
</evidence>
<evidence type="ECO:0000313" key="2">
    <source>
        <dbReference type="Proteomes" id="UP000244005"/>
    </source>
</evidence>
<dbReference type="Proteomes" id="UP000244005">
    <property type="component" value="Unassembled WGS sequence"/>
</dbReference>
<reference evidence="2" key="1">
    <citation type="journal article" date="2017" name="Cell">
        <title>Insights into land plant evolution garnered from the Marchantia polymorpha genome.</title>
        <authorList>
            <person name="Bowman J.L."/>
            <person name="Kohchi T."/>
            <person name="Yamato K.T."/>
            <person name="Jenkins J."/>
            <person name="Shu S."/>
            <person name="Ishizaki K."/>
            <person name="Yamaoka S."/>
            <person name="Nishihama R."/>
            <person name="Nakamura Y."/>
            <person name="Berger F."/>
            <person name="Adam C."/>
            <person name="Aki S.S."/>
            <person name="Althoff F."/>
            <person name="Araki T."/>
            <person name="Arteaga-Vazquez M.A."/>
            <person name="Balasubrmanian S."/>
            <person name="Barry K."/>
            <person name="Bauer D."/>
            <person name="Boehm C.R."/>
            <person name="Briginshaw L."/>
            <person name="Caballero-Perez J."/>
            <person name="Catarino B."/>
            <person name="Chen F."/>
            <person name="Chiyoda S."/>
            <person name="Chovatia M."/>
            <person name="Davies K.M."/>
            <person name="Delmans M."/>
            <person name="Demura T."/>
            <person name="Dierschke T."/>
            <person name="Dolan L."/>
            <person name="Dorantes-Acosta A.E."/>
            <person name="Eklund D.M."/>
            <person name="Florent S.N."/>
            <person name="Flores-Sandoval E."/>
            <person name="Fujiyama A."/>
            <person name="Fukuzawa H."/>
            <person name="Galik B."/>
            <person name="Grimanelli D."/>
            <person name="Grimwood J."/>
            <person name="Grossniklaus U."/>
            <person name="Hamada T."/>
            <person name="Haseloff J."/>
            <person name="Hetherington A.J."/>
            <person name="Higo A."/>
            <person name="Hirakawa Y."/>
            <person name="Hundley H.N."/>
            <person name="Ikeda Y."/>
            <person name="Inoue K."/>
            <person name="Inoue S.I."/>
            <person name="Ishida S."/>
            <person name="Jia Q."/>
            <person name="Kakita M."/>
            <person name="Kanazawa T."/>
            <person name="Kawai Y."/>
            <person name="Kawashima T."/>
            <person name="Kennedy M."/>
            <person name="Kinose K."/>
            <person name="Kinoshita T."/>
            <person name="Kohara Y."/>
            <person name="Koide E."/>
            <person name="Komatsu K."/>
            <person name="Kopischke S."/>
            <person name="Kubo M."/>
            <person name="Kyozuka J."/>
            <person name="Lagercrantz U."/>
            <person name="Lin S.S."/>
            <person name="Lindquist E."/>
            <person name="Lipzen A.M."/>
            <person name="Lu C.W."/>
            <person name="De Luna E."/>
            <person name="Martienssen R.A."/>
            <person name="Minamino N."/>
            <person name="Mizutani M."/>
            <person name="Mizutani M."/>
            <person name="Mochizuki N."/>
            <person name="Monte I."/>
            <person name="Mosher R."/>
            <person name="Nagasaki H."/>
            <person name="Nakagami H."/>
            <person name="Naramoto S."/>
            <person name="Nishitani K."/>
            <person name="Ohtani M."/>
            <person name="Okamoto T."/>
            <person name="Okumura M."/>
            <person name="Phillips J."/>
            <person name="Pollak B."/>
            <person name="Reinders A."/>
            <person name="Rovekamp M."/>
            <person name="Sano R."/>
            <person name="Sawa S."/>
            <person name="Schmid M.W."/>
            <person name="Shirakawa M."/>
            <person name="Solano R."/>
            <person name="Spunde A."/>
            <person name="Suetsugu N."/>
            <person name="Sugano S."/>
            <person name="Sugiyama A."/>
            <person name="Sun R."/>
            <person name="Suzuki Y."/>
            <person name="Takenaka M."/>
            <person name="Takezawa D."/>
            <person name="Tomogane H."/>
            <person name="Tsuzuki M."/>
            <person name="Ueda T."/>
            <person name="Umeda M."/>
            <person name="Ward J.M."/>
            <person name="Watanabe Y."/>
            <person name="Yazaki K."/>
            <person name="Yokoyama R."/>
            <person name="Yoshitake Y."/>
            <person name="Yotsui I."/>
            <person name="Zachgo S."/>
            <person name="Schmutz J."/>
        </authorList>
    </citation>
    <scope>NUCLEOTIDE SEQUENCE [LARGE SCALE GENOMIC DNA]</scope>
    <source>
        <strain evidence="2">Tak-1</strain>
    </source>
</reference>
<dbReference type="EMBL" id="KZ772685">
    <property type="protein sequence ID" value="PTQ45846.1"/>
    <property type="molecule type" value="Genomic_DNA"/>
</dbReference>
<name>A0A2R6XIE5_MARPO</name>
<dbReference type="Gramene" id="Mp8g07180.1">
    <property type="protein sequence ID" value="Mp8g07180.1.cds1"/>
    <property type="gene ID" value="Mp8g07180"/>
</dbReference>
<sequence>MMDAFVSSLEAVNVIQAQRHFLGSAFQSFTAHLPNLLLTTLFVSQIEGHICGAHKIVILSVGADRIVQENDSTDLCRPGNVDSKFVQVSLPRPAVTIGSGARTMKKSFSRTKETPLLEVGPFGNREENRRVVSTARKVLGFLGKL</sequence>
<accession>A0A2R6XIE5</accession>
<keyword evidence="2" id="KW-1185">Reference proteome</keyword>
<gene>
    <name evidence="1" type="ORF">MARPO_0013s0074</name>
</gene>
<organism evidence="1 2">
    <name type="scientific">Marchantia polymorpha</name>
    <name type="common">Common liverwort</name>
    <name type="synonym">Marchantia aquatica</name>
    <dbReference type="NCBI Taxonomy" id="3197"/>
    <lineage>
        <taxon>Eukaryota</taxon>
        <taxon>Viridiplantae</taxon>
        <taxon>Streptophyta</taxon>
        <taxon>Embryophyta</taxon>
        <taxon>Marchantiophyta</taxon>
        <taxon>Marchantiopsida</taxon>
        <taxon>Marchantiidae</taxon>
        <taxon>Marchantiales</taxon>
        <taxon>Marchantiaceae</taxon>
        <taxon>Marchantia</taxon>
    </lineage>
</organism>